<feature type="transmembrane region" description="Helical" evidence="1">
    <location>
        <begin position="203"/>
        <end position="226"/>
    </location>
</feature>
<dbReference type="AlphaFoldDB" id="S5YIB8"/>
<feature type="transmembrane region" description="Helical" evidence="1">
    <location>
        <begin position="27"/>
        <end position="49"/>
    </location>
</feature>
<evidence type="ECO:0000313" key="2">
    <source>
        <dbReference type="EMBL" id="AGT11223.1"/>
    </source>
</evidence>
<dbReference type="PANTHER" id="PTHR34219">
    <property type="entry name" value="IRON-REGULATED INNER MEMBRANE PROTEIN-RELATED"/>
    <property type="match status" value="1"/>
</dbReference>
<gene>
    <name evidence="2" type="ORF">JCM7686_pAMI5p157</name>
</gene>
<dbReference type="OrthoDB" id="9791166at2"/>
<dbReference type="KEGG" id="pami:JCM7686_pAMI5p157"/>
<keyword evidence="1" id="KW-1133">Transmembrane helix</keyword>
<evidence type="ECO:0000313" key="3">
    <source>
        <dbReference type="Proteomes" id="UP000015480"/>
    </source>
</evidence>
<protein>
    <submittedName>
        <fullName evidence="2">Iron-regulated membrane protein</fullName>
    </submittedName>
</protein>
<dbReference type="EMBL" id="CP006653">
    <property type="protein sequence ID" value="AGT11223.1"/>
    <property type="molecule type" value="Genomic_DNA"/>
</dbReference>
<evidence type="ECO:0000256" key="1">
    <source>
        <dbReference type="SAM" id="Phobius"/>
    </source>
</evidence>
<dbReference type="PANTHER" id="PTHR34219:SF1">
    <property type="entry name" value="PEPSY DOMAIN-CONTAINING PROTEIN"/>
    <property type="match status" value="1"/>
</dbReference>
<name>S5YIB8_PARAH</name>
<proteinExistence type="predicted"/>
<feature type="transmembrane region" description="Helical" evidence="1">
    <location>
        <begin position="371"/>
        <end position="391"/>
    </location>
</feature>
<keyword evidence="2" id="KW-0614">Plasmid</keyword>
<reference evidence="2 3" key="1">
    <citation type="journal article" date="2014" name="BMC Genomics">
        <title>Architecture and functions of a multipartite genome of the methylotrophic bacterium Paracoccus aminophilus JCM 7686, containing primary and secondary chromids.</title>
        <authorList>
            <person name="Dziewit L."/>
            <person name="Czarnecki J."/>
            <person name="Wibberg D."/>
            <person name="Radlinska M."/>
            <person name="Mrozek P."/>
            <person name="Szymczak M."/>
            <person name="Schluter A."/>
            <person name="Puhler A."/>
            <person name="Bartosik D."/>
        </authorList>
    </citation>
    <scope>NUCLEOTIDE SEQUENCE [LARGE SCALE GENOMIC DNA]</scope>
    <source>
        <strain evidence="2">JCM 7686</strain>
        <plasmid evidence="3">Plasmid pAMI5</plasmid>
    </source>
</reference>
<keyword evidence="3" id="KW-1185">Reference proteome</keyword>
<accession>S5YIB8</accession>
<feature type="transmembrane region" description="Helical" evidence="1">
    <location>
        <begin position="418"/>
        <end position="444"/>
    </location>
</feature>
<dbReference type="InterPro" id="IPR005625">
    <property type="entry name" value="PepSY-ass_TM"/>
</dbReference>
<geneLocation type="plasmid" evidence="2 3">
    <name>pAMI5</name>
</geneLocation>
<keyword evidence="1" id="KW-0812">Transmembrane</keyword>
<dbReference type="RefSeq" id="WP_020952994.1">
    <property type="nucleotide sequence ID" value="NC_022043.1"/>
</dbReference>
<feature type="transmembrane region" description="Helical" evidence="1">
    <location>
        <begin position="162"/>
        <end position="183"/>
    </location>
</feature>
<dbReference type="Pfam" id="PF03929">
    <property type="entry name" value="PepSY_TM"/>
    <property type="match status" value="1"/>
</dbReference>
<dbReference type="PATRIC" id="fig|1367847.3.peg.4192"/>
<dbReference type="HOGENOM" id="CLU_031962_3_1_5"/>
<organism evidence="2 3">
    <name type="scientific">Paracoccus aminophilus JCM 7686</name>
    <dbReference type="NCBI Taxonomy" id="1367847"/>
    <lineage>
        <taxon>Bacteria</taxon>
        <taxon>Pseudomonadati</taxon>
        <taxon>Pseudomonadota</taxon>
        <taxon>Alphaproteobacteria</taxon>
        <taxon>Rhodobacterales</taxon>
        <taxon>Paracoccaceae</taxon>
        <taxon>Paracoccus</taxon>
    </lineage>
</organism>
<sequence length="454" mass="49559">MTDTTFSAPRSAASTGAWRAFLMRMHFYIGLLVGPFLFVAALTGTLYVLTPQIERMIYSDALHTATTGTPQPLGEQIKAARKLGGDGPIKAVRPAPAAGETTRVMFVDSRLGPSETRTIFVDPVTLNLRGDMTTYGTSGILPFRTALDYLHQSLMLGDWGRYYSELAASWLWVVTLGGVLLWAGGSRRRRKLAEMPKPQRLRWVHATIGVSAAIVLLFLSVTGLTWSQAAGARIDQLRGALGWVTPSVDLSLDGSGMSAGEHAEHLAAAADMLDKTGPELDDYYDVAMTSAQYEGLDSPYLEIRPPQPGKAWLVTEYDRSWPTQVDAMAVDPVMFTVTSQANFKDFPLIPKLIRWGIDAHMGVLFGLPNQILMAAVGIALMFSTVYGYRIWWLRRPVPGALPQTLTASWARLGLVGRLVVLLIGAGLAWALPVLGVSLILFLLIDLTRWKLASA</sequence>
<dbReference type="Proteomes" id="UP000015480">
    <property type="component" value="Plasmid pAMI5"/>
</dbReference>
<keyword evidence="1" id="KW-0472">Membrane</keyword>